<dbReference type="EMBL" id="WTVS01000098">
    <property type="protein sequence ID" value="NMG00766.1"/>
    <property type="molecule type" value="Genomic_DNA"/>
</dbReference>
<accession>A0ABX1NNN8</accession>
<name>A0ABX1NNN8_9RHOO</name>
<organism evidence="1 2">
    <name type="scientific">Aromatoleum toluolicum</name>
    <dbReference type="NCBI Taxonomy" id="90060"/>
    <lineage>
        <taxon>Bacteria</taxon>
        <taxon>Pseudomonadati</taxon>
        <taxon>Pseudomonadota</taxon>
        <taxon>Betaproteobacteria</taxon>
        <taxon>Rhodocyclales</taxon>
        <taxon>Rhodocyclaceae</taxon>
        <taxon>Aromatoleum</taxon>
    </lineage>
</organism>
<proteinExistence type="predicted"/>
<keyword evidence="2" id="KW-1185">Reference proteome</keyword>
<evidence type="ECO:0000313" key="1">
    <source>
        <dbReference type="EMBL" id="NMG00766.1"/>
    </source>
</evidence>
<protein>
    <submittedName>
        <fullName evidence="1">Uncharacterized protein</fullName>
    </submittedName>
</protein>
<reference evidence="1 2" key="1">
    <citation type="submission" date="2019-12" db="EMBL/GenBank/DDBJ databases">
        <title>Comparative genomics gives insights into the taxonomy of the Azoarcus-Aromatoleum group and reveals separate origins of nif in the plant-associated Azoarcus and non-plant-associated Aromatoleum sub-groups.</title>
        <authorList>
            <person name="Lafos M."/>
            <person name="Maluk M."/>
            <person name="Batista M."/>
            <person name="Junghare M."/>
            <person name="Carmona M."/>
            <person name="Faoro H."/>
            <person name="Cruz L.M."/>
            <person name="Battistoni F."/>
            <person name="De Souza E."/>
            <person name="Pedrosa F."/>
            <person name="Chen W.-M."/>
            <person name="Poole P.S."/>
            <person name="Dixon R.A."/>
            <person name="James E.K."/>
        </authorList>
    </citation>
    <scope>NUCLEOTIDE SEQUENCE [LARGE SCALE GENOMIC DNA]</scope>
    <source>
        <strain evidence="1 2">T</strain>
    </source>
</reference>
<sequence length="108" mass="12445">MTFAILVGLGNLLHSKCIKYEYEILLERGGQVKRPDFTIKAPKRTYYWEHLGMLTDPGYAKDWKKKEAWYLDQGITTRSDKDRLVVTRDNPDGSLDSAEIEHVISGLE</sequence>
<comment type="caution">
    <text evidence="1">The sequence shown here is derived from an EMBL/GenBank/DDBJ whole genome shotgun (WGS) entry which is preliminary data.</text>
</comment>
<evidence type="ECO:0000313" key="2">
    <source>
        <dbReference type="Proteomes" id="UP000634522"/>
    </source>
</evidence>
<gene>
    <name evidence="1" type="ORF">GPA27_25615</name>
</gene>
<dbReference type="RefSeq" id="WP_169143281.1">
    <property type="nucleotide sequence ID" value="NZ_WTVS01000098.1"/>
</dbReference>
<dbReference type="Proteomes" id="UP000634522">
    <property type="component" value="Unassembled WGS sequence"/>
</dbReference>